<keyword evidence="10" id="KW-1185">Reference proteome</keyword>
<reference evidence="9" key="1">
    <citation type="submission" date="2023-01" db="EMBL/GenBank/DDBJ databases">
        <title>Genome assembly of the deep-sea coral Lophelia pertusa.</title>
        <authorList>
            <person name="Herrera S."/>
            <person name="Cordes E."/>
        </authorList>
    </citation>
    <scope>NUCLEOTIDE SEQUENCE</scope>
    <source>
        <strain evidence="9">USNM1676648</strain>
        <tissue evidence="9">Polyp</tissue>
    </source>
</reference>
<organism evidence="9 10">
    <name type="scientific">Desmophyllum pertusum</name>
    <dbReference type="NCBI Taxonomy" id="174260"/>
    <lineage>
        <taxon>Eukaryota</taxon>
        <taxon>Metazoa</taxon>
        <taxon>Cnidaria</taxon>
        <taxon>Anthozoa</taxon>
        <taxon>Hexacorallia</taxon>
        <taxon>Scleractinia</taxon>
        <taxon>Caryophylliina</taxon>
        <taxon>Caryophylliidae</taxon>
        <taxon>Desmophyllum</taxon>
    </lineage>
</organism>
<feature type="domain" description="Major facilitator superfamily (MFS) profile" evidence="8">
    <location>
        <begin position="48"/>
        <end position="313"/>
    </location>
</feature>
<evidence type="ECO:0000256" key="5">
    <source>
        <dbReference type="ARBA" id="ARBA00023136"/>
    </source>
</evidence>
<dbReference type="Gene3D" id="1.20.1250.20">
    <property type="entry name" value="MFS general substrate transporter like domains"/>
    <property type="match status" value="2"/>
</dbReference>
<evidence type="ECO:0000313" key="10">
    <source>
        <dbReference type="Proteomes" id="UP001163046"/>
    </source>
</evidence>
<feature type="transmembrane region" description="Helical" evidence="7">
    <location>
        <begin position="140"/>
        <end position="163"/>
    </location>
</feature>
<feature type="transmembrane region" description="Helical" evidence="7">
    <location>
        <begin position="113"/>
        <end position="134"/>
    </location>
</feature>
<keyword evidence="3 7" id="KW-0812">Transmembrane</keyword>
<feature type="transmembrane region" description="Helical" evidence="7">
    <location>
        <begin position="175"/>
        <end position="196"/>
    </location>
</feature>
<comment type="subcellular location">
    <subcellularLocation>
        <location evidence="1">Membrane</location>
        <topology evidence="1">Multi-pass membrane protein</topology>
    </subcellularLocation>
</comment>
<dbReference type="PANTHER" id="PTHR23506:SF26">
    <property type="entry name" value="MFS-TYPE TRANSPORTER SLC18B1"/>
    <property type="match status" value="1"/>
</dbReference>
<dbReference type="InterPro" id="IPR020846">
    <property type="entry name" value="MFS_dom"/>
</dbReference>
<dbReference type="InterPro" id="IPR050930">
    <property type="entry name" value="MFS_Vesicular_Transporter"/>
</dbReference>
<dbReference type="GO" id="GO:0016020">
    <property type="term" value="C:membrane"/>
    <property type="evidence" value="ECO:0007669"/>
    <property type="project" value="UniProtKB-SubCell"/>
</dbReference>
<evidence type="ECO:0000256" key="2">
    <source>
        <dbReference type="ARBA" id="ARBA00022448"/>
    </source>
</evidence>
<feature type="transmembrane region" description="Helical" evidence="7">
    <location>
        <begin position="250"/>
        <end position="270"/>
    </location>
</feature>
<feature type="transmembrane region" description="Helical" evidence="7">
    <location>
        <begin position="290"/>
        <end position="310"/>
    </location>
</feature>
<evidence type="ECO:0000256" key="1">
    <source>
        <dbReference type="ARBA" id="ARBA00004141"/>
    </source>
</evidence>
<protein>
    <recommendedName>
        <fullName evidence="8">Major facilitator superfamily (MFS) profile domain-containing protein</fullName>
    </recommendedName>
</protein>
<dbReference type="InterPro" id="IPR036259">
    <property type="entry name" value="MFS_trans_sf"/>
</dbReference>
<evidence type="ECO:0000259" key="8">
    <source>
        <dbReference type="PROSITE" id="PS50850"/>
    </source>
</evidence>
<dbReference type="EMBL" id="MU826872">
    <property type="protein sequence ID" value="KAJ7370107.1"/>
    <property type="molecule type" value="Genomic_DNA"/>
</dbReference>
<evidence type="ECO:0000256" key="4">
    <source>
        <dbReference type="ARBA" id="ARBA00022989"/>
    </source>
</evidence>
<evidence type="ECO:0000256" key="3">
    <source>
        <dbReference type="ARBA" id="ARBA00022692"/>
    </source>
</evidence>
<dbReference type="PROSITE" id="PS50850">
    <property type="entry name" value="MFS"/>
    <property type="match status" value="1"/>
</dbReference>
<dbReference type="Pfam" id="PF07690">
    <property type="entry name" value="MFS_1"/>
    <property type="match status" value="1"/>
</dbReference>
<evidence type="ECO:0000256" key="7">
    <source>
        <dbReference type="SAM" id="Phobius"/>
    </source>
</evidence>
<dbReference type="AlphaFoldDB" id="A0A9X0CNC8"/>
<sequence length="313" mass="33357">MEGVISSEISSVDGTHDSCQETGQDRETSSVHSPADNRSSWTLRKIIILASIGLVYFVVFGAYSVYSPFFPSEARDKGVSGTIVGLIFGTYSFTVFLFCPLWGVLMPKYGPRFVVITGIFLCGGSLVLFGFCGMMSDRTVFIVFCFVLRATSAIGGAACETAAMSILLEEFPNNVGAVTGAIETFCGIGYSLGPVLGGVLYTVGGFKLPFIVMGSAMIAAMPILVFLISNEKGSQGEAEESISMLKALRIPAIFMLALSYVVCGSSYGYIEPIIGPHLKQMGENPTQIGLVFLLYAGVYALFAPVVGWIGDKT</sequence>
<keyword evidence="5 7" id="KW-0472">Membrane</keyword>
<feature type="transmembrane region" description="Helical" evidence="7">
    <location>
        <begin position="46"/>
        <end position="66"/>
    </location>
</feature>
<feature type="transmembrane region" description="Helical" evidence="7">
    <location>
        <begin position="208"/>
        <end position="229"/>
    </location>
</feature>
<feature type="transmembrane region" description="Helical" evidence="7">
    <location>
        <begin position="78"/>
        <end position="101"/>
    </location>
</feature>
<proteinExistence type="predicted"/>
<feature type="region of interest" description="Disordered" evidence="6">
    <location>
        <begin position="1"/>
        <end position="36"/>
    </location>
</feature>
<dbReference type="GO" id="GO:0022857">
    <property type="term" value="F:transmembrane transporter activity"/>
    <property type="evidence" value="ECO:0007669"/>
    <property type="project" value="InterPro"/>
</dbReference>
<dbReference type="OrthoDB" id="5985622at2759"/>
<comment type="caution">
    <text evidence="9">The sequence shown here is derived from an EMBL/GenBank/DDBJ whole genome shotgun (WGS) entry which is preliminary data.</text>
</comment>
<dbReference type="InterPro" id="IPR011701">
    <property type="entry name" value="MFS"/>
</dbReference>
<keyword evidence="2" id="KW-0813">Transport</keyword>
<accession>A0A9X0CNC8</accession>
<evidence type="ECO:0000256" key="6">
    <source>
        <dbReference type="SAM" id="MobiDB-lite"/>
    </source>
</evidence>
<gene>
    <name evidence="9" type="ORF">OS493_034036</name>
</gene>
<keyword evidence="4 7" id="KW-1133">Transmembrane helix</keyword>
<name>A0A9X0CNC8_9CNID</name>
<feature type="non-terminal residue" evidence="9">
    <location>
        <position position="313"/>
    </location>
</feature>
<evidence type="ECO:0000313" key="9">
    <source>
        <dbReference type="EMBL" id="KAJ7370107.1"/>
    </source>
</evidence>
<dbReference type="Proteomes" id="UP001163046">
    <property type="component" value="Unassembled WGS sequence"/>
</dbReference>
<dbReference type="PANTHER" id="PTHR23506">
    <property type="entry name" value="GH10249P"/>
    <property type="match status" value="1"/>
</dbReference>
<feature type="compositionally biased region" description="Basic and acidic residues" evidence="6">
    <location>
        <begin position="14"/>
        <end position="29"/>
    </location>
</feature>
<dbReference type="SUPFAM" id="SSF103473">
    <property type="entry name" value="MFS general substrate transporter"/>
    <property type="match status" value="1"/>
</dbReference>